<accession>A0A844BCZ5</accession>
<feature type="transmembrane region" description="Helical" evidence="10">
    <location>
        <begin position="382"/>
        <end position="406"/>
    </location>
</feature>
<evidence type="ECO:0000256" key="7">
    <source>
        <dbReference type="ARBA" id="ARBA00023065"/>
    </source>
</evidence>
<keyword evidence="2 10" id="KW-0813">Transport</keyword>
<evidence type="ECO:0000256" key="4">
    <source>
        <dbReference type="ARBA" id="ARBA00022692"/>
    </source>
</evidence>
<dbReference type="OrthoDB" id="9809206at2"/>
<reference evidence="12 13" key="1">
    <citation type="submission" date="2019-11" db="EMBL/GenBank/DDBJ databases">
        <title>Caenimonas koreensis gen. nov., sp. nov., isolated from activated sludge.</title>
        <authorList>
            <person name="Seung H.R."/>
        </authorList>
    </citation>
    <scope>NUCLEOTIDE SEQUENCE [LARGE SCALE GENOMIC DNA]</scope>
    <source>
        <strain evidence="12 13">EMB320</strain>
    </source>
</reference>
<evidence type="ECO:0000256" key="5">
    <source>
        <dbReference type="ARBA" id="ARBA00022989"/>
    </source>
</evidence>
<feature type="transmembrane region" description="Helical" evidence="10">
    <location>
        <begin position="223"/>
        <end position="245"/>
    </location>
</feature>
<dbReference type="GO" id="GO:0015385">
    <property type="term" value="F:sodium:proton antiporter activity"/>
    <property type="evidence" value="ECO:0007669"/>
    <property type="project" value="InterPro"/>
</dbReference>
<keyword evidence="13" id="KW-1185">Reference proteome</keyword>
<feature type="transmembrane region" description="Helical" evidence="10">
    <location>
        <begin position="26"/>
        <end position="42"/>
    </location>
</feature>
<keyword evidence="7 10" id="KW-0406">Ion transport</keyword>
<keyword evidence="3" id="KW-1003">Cell membrane</keyword>
<sequence length="545" mass="58567">MALFELVILLLLSAVALGWIARHFKFPYPIALVAGGAVLGLVPSLPQFVFDPQLILVAVLPPILYQAALLTSWSDFKANIRPIGMLAIGLVVVTTLAVGAALKWMVPDVPWAAAFVLGAIVSPPDAVAATTILSRLNMPRRIVTILEGESLVNDASGLVMYKFAVAAVLTGAFSLTDAAMQFAIVSAGGIAVGALLAFVYIAIHRKLGDPFIEVLTVLTIPYVAYIAAEDLHVSGVLAVVAAGLIRGRYAPEIVSAEMRIMARSVWNLLVFLLNSLVFILIGLQMNGVAIEILGRYSPGQLVSIAAVVTAVAIVVRFLWVFPIAYLPHWMIGNLRDDDDPRPNPRELAIIGWCGMRGIVSLAAALALPLTLPGGAPFPHRDLIVFITFVVIVATLVGQGLSLAPLIRRLKVGSKWSVHEEQLRVRAAMSSAALAAIDGVIRKEGVPEQWALGLKTEIADRIAVAATEGDDLTPRMELVNRLRHAAIRAERQELIRLWRGNEIGDEVMHHLMEMLDYEQAHLPAVVRAKPKERNAVAPGASGVVGE</sequence>
<keyword evidence="4 10" id="KW-0812">Transmembrane</keyword>
<dbReference type="EMBL" id="WJBU01000026">
    <property type="protein sequence ID" value="MRD49559.1"/>
    <property type="molecule type" value="Genomic_DNA"/>
</dbReference>
<feature type="transmembrane region" description="Helical" evidence="10">
    <location>
        <begin position="347"/>
        <end position="370"/>
    </location>
</feature>
<protein>
    <submittedName>
        <fullName evidence="12">Na+/H+ antiporter</fullName>
    </submittedName>
</protein>
<evidence type="ECO:0000256" key="6">
    <source>
        <dbReference type="ARBA" id="ARBA00023053"/>
    </source>
</evidence>
<dbReference type="PANTHER" id="PTHR10110:SF86">
    <property type="entry name" value="SODIUM_HYDROGEN EXCHANGER 7"/>
    <property type="match status" value="1"/>
</dbReference>
<dbReference type="InterPro" id="IPR006153">
    <property type="entry name" value="Cation/H_exchanger_TM"/>
</dbReference>
<dbReference type="GO" id="GO:0098719">
    <property type="term" value="P:sodium ion import across plasma membrane"/>
    <property type="evidence" value="ECO:0007669"/>
    <property type="project" value="TreeGrafter"/>
</dbReference>
<dbReference type="InterPro" id="IPR018422">
    <property type="entry name" value="Cation/H_exchanger_CPA1"/>
</dbReference>
<evidence type="ECO:0000256" key="2">
    <source>
        <dbReference type="ARBA" id="ARBA00022448"/>
    </source>
</evidence>
<dbReference type="GO" id="GO:0051453">
    <property type="term" value="P:regulation of intracellular pH"/>
    <property type="evidence" value="ECO:0007669"/>
    <property type="project" value="TreeGrafter"/>
</dbReference>
<keyword evidence="6 10" id="KW-0915">Sodium</keyword>
<feature type="domain" description="Cation/H+ exchanger transmembrane" evidence="11">
    <location>
        <begin position="12"/>
        <end position="407"/>
    </location>
</feature>
<proteinExistence type="inferred from homology"/>
<keyword evidence="10" id="KW-0997">Cell inner membrane</keyword>
<keyword evidence="8 10" id="KW-0472">Membrane</keyword>
<dbReference type="GO" id="GO:0005886">
    <property type="term" value="C:plasma membrane"/>
    <property type="evidence" value="ECO:0007669"/>
    <property type="project" value="UniProtKB-SubCell"/>
</dbReference>
<evidence type="ECO:0000256" key="10">
    <source>
        <dbReference type="RuleBase" id="RU366002"/>
    </source>
</evidence>
<comment type="function">
    <text evidence="10">Na(+)/H(+) antiporter that extrudes sodium in exchange for external protons.</text>
</comment>
<gene>
    <name evidence="12" type="ORF">GHT07_19975</name>
</gene>
<comment type="caution">
    <text evidence="12">The sequence shown here is derived from an EMBL/GenBank/DDBJ whole genome shotgun (WGS) entry which is preliminary data.</text>
</comment>
<dbReference type="Pfam" id="PF00999">
    <property type="entry name" value="Na_H_Exchanger"/>
    <property type="match status" value="1"/>
</dbReference>
<keyword evidence="5 10" id="KW-1133">Transmembrane helix</keyword>
<keyword evidence="10" id="KW-0050">Antiport</keyword>
<feature type="transmembrane region" description="Helical" evidence="10">
    <location>
        <begin position="303"/>
        <end position="326"/>
    </location>
</feature>
<dbReference type="Gene3D" id="6.10.140.1330">
    <property type="match status" value="1"/>
</dbReference>
<keyword evidence="9 10" id="KW-0739">Sodium transport</keyword>
<evidence type="ECO:0000256" key="9">
    <source>
        <dbReference type="ARBA" id="ARBA00023201"/>
    </source>
</evidence>
<dbReference type="AlphaFoldDB" id="A0A844BCZ5"/>
<comment type="caution">
    <text evidence="10">Lacks conserved residue(s) required for the propagation of feature annotation.</text>
</comment>
<comment type="subcellular location">
    <subcellularLocation>
        <location evidence="10">Cell inner membrane</location>
        <topology evidence="10">Multi-pass membrane protein</topology>
    </subcellularLocation>
    <subcellularLocation>
        <location evidence="1">Cell membrane</location>
        <topology evidence="1">Multi-pass membrane protein</topology>
    </subcellularLocation>
</comment>
<evidence type="ECO:0000256" key="1">
    <source>
        <dbReference type="ARBA" id="ARBA00004651"/>
    </source>
</evidence>
<dbReference type="RefSeq" id="WP_153586864.1">
    <property type="nucleotide sequence ID" value="NZ_WJBU01000026.1"/>
</dbReference>
<dbReference type="InterPro" id="IPR004705">
    <property type="entry name" value="Cation/H_exchanger_CPA1_bac"/>
</dbReference>
<feature type="transmembrane region" description="Helical" evidence="10">
    <location>
        <begin position="54"/>
        <end position="74"/>
    </location>
</feature>
<evidence type="ECO:0000313" key="13">
    <source>
        <dbReference type="Proteomes" id="UP000487350"/>
    </source>
</evidence>
<feature type="transmembrane region" description="Helical" evidence="10">
    <location>
        <begin position="80"/>
        <end position="102"/>
    </location>
</feature>
<evidence type="ECO:0000259" key="11">
    <source>
        <dbReference type="Pfam" id="PF00999"/>
    </source>
</evidence>
<dbReference type="Proteomes" id="UP000487350">
    <property type="component" value="Unassembled WGS sequence"/>
</dbReference>
<name>A0A844BCZ5_9BURK</name>
<dbReference type="NCBIfam" id="TIGR00831">
    <property type="entry name" value="a_cpa1"/>
    <property type="match status" value="1"/>
</dbReference>
<dbReference type="GO" id="GO:0015386">
    <property type="term" value="F:potassium:proton antiporter activity"/>
    <property type="evidence" value="ECO:0007669"/>
    <property type="project" value="TreeGrafter"/>
</dbReference>
<dbReference type="PANTHER" id="PTHR10110">
    <property type="entry name" value="SODIUM/HYDROGEN EXCHANGER"/>
    <property type="match status" value="1"/>
</dbReference>
<comment type="similarity">
    <text evidence="10">Belongs to the monovalent cation:proton antiporter 1 (CPA1) transporter (TC 2.A.36) family.</text>
</comment>
<feature type="transmembrane region" description="Helical" evidence="10">
    <location>
        <begin position="114"/>
        <end position="138"/>
    </location>
</feature>
<evidence type="ECO:0000256" key="3">
    <source>
        <dbReference type="ARBA" id="ARBA00022475"/>
    </source>
</evidence>
<evidence type="ECO:0000313" key="12">
    <source>
        <dbReference type="EMBL" id="MRD49559.1"/>
    </source>
</evidence>
<feature type="transmembrane region" description="Helical" evidence="10">
    <location>
        <begin position="265"/>
        <end position="283"/>
    </location>
</feature>
<feature type="transmembrane region" description="Helical" evidence="10">
    <location>
        <begin position="182"/>
        <end position="203"/>
    </location>
</feature>
<evidence type="ECO:0000256" key="8">
    <source>
        <dbReference type="ARBA" id="ARBA00023136"/>
    </source>
</evidence>
<organism evidence="12 13">
    <name type="scientific">Caenimonas koreensis DSM 17982</name>
    <dbReference type="NCBI Taxonomy" id="1121255"/>
    <lineage>
        <taxon>Bacteria</taxon>
        <taxon>Pseudomonadati</taxon>
        <taxon>Pseudomonadota</taxon>
        <taxon>Betaproteobacteria</taxon>
        <taxon>Burkholderiales</taxon>
        <taxon>Comamonadaceae</taxon>
        <taxon>Caenimonas</taxon>
    </lineage>
</organism>